<feature type="signal peptide" evidence="1">
    <location>
        <begin position="1"/>
        <end position="21"/>
    </location>
</feature>
<accession>A0A3D9HKK8</accession>
<gene>
    <name evidence="2" type="ORF">DFQ02_10157</name>
</gene>
<name>A0A3D9HKK8_9FLAO</name>
<evidence type="ECO:0000256" key="1">
    <source>
        <dbReference type="SAM" id="SignalP"/>
    </source>
</evidence>
<dbReference type="AlphaFoldDB" id="A0A3D9HKK8"/>
<evidence type="ECO:0000313" key="2">
    <source>
        <dbReference type="EMBL" id="RED50037.1"/>
    </source>
</evidence>
<feature type="chain" id="PRO_5017572906" evidence="1">
    <location>
        <begin position="22"/>
        <end position="82"/>
    </location>
</feature>
<evidence type="ECO:0000313" key="3">
    <source>
        <dbReference type="Proteomes" id="UP000256629"/>
    </source>
</evidence>
<keyword evidence="3" id="KW-1185">Reference proteome</keyword>
<organism evidence="2 3">
    <name type="scientific">Seonamhaeicola aphaedonensis</name>
    <dbReference type="NCBI Taxonomy" id="1461338"/>
    <lineage>
        <taxon>Bacteria</taxon>
        <taxon>Pseudomonadati</taxon>
        <taxon>Bacteroidota</taxon>
        <taxon>Flavobacteriia</taxon>
        <taxon>Flavobacteriales</taxon>
        <taxon>Flavobacteriaceae</taxon>
    </lineage>
</organism>
<dbReference type="EMBL" id="QRDX01000001">
    <property type="protein sequence ID" value="RED50037.1"/>
    <property type="molecule type" value="Genomic_DNA"/>
</dbReference>
<proteinExistence type="predicted"/>
<protein>
    <submittedName>
        <fullName evidence="2">Uncharacterized protein</fullName>
    </submittedName>
</protein>
<keyword evidence="1" id="KW-0732">Signal</keyword>
<reference evidence="2 3" key="1">
    <citation type="submission" date="2018-07" db="EMBL/GenBank/DDBJ databases">
        <title>Genomic Encyclopedia of Type Strains, Phase III (KMG-III): the genomes of soil and plant-associated and newly described type strains.</title>
        <authorList>
            <person name="Whitman W."/>
        </authorList>
    </citation>
    <scope>NUCLEOTIDE SEQUENCE [LARGE SCALE GENOMIC DNA]</scope>
    <source>
        <strain evidence="2 3">CECT 8487</strain>
    </source>
</reference>
<sequence length="82" mass="8801">MKKLKYFLVCLVLTSMNFSCTDQSTIANPALYELENGAFVRFVQSPPATASDPQGISYSGEIYDPKGNVASYTVALKATIGG</sequence>
<dbReference type="Proteomes" id="UP000256629">
    <property type="component" value="Unassembled WGS sequence"/>
</dbReference>
<comment type="caution">
    <text evidence="2">The sequence shown here is derived from an EMBL/GenBank/DDBJ whole genome shotgun (WGS) entry which is preliminary data.</text>
</comment>